<dbReference type="SUPFAM" id="SSF53649">
    <property type="entry name" value="Alkaline phosphatase-like"/>
    <property type="match status" value="1"/>
</dbReference>
<dbReference type="Pfam" id="PF00884">
    <property type="entry name" value="Sulfatase"/>
    <property type="match status" value="1"/>
</dbReference>
<evidence type="ECO:0000256" key="6">
    <source>
        <dbReference type="ARBA" id="ARBA00022989"/>
    </source>
</evidence>
<feature type="transmembrane region" description="Helical" evidence="8">
    <location>
        <begin position="49"/>
        <end position="69"/>
    </location>
</feature>
<keyword evidence="2" id="KW-1003">Cell membrane</keyword>
<dbReference type="EMBL" id="VLKW01000023">
    <property type="protein sequence ID" value="TWI40161.1"/>
    <property type="molecule type" value="Genomic_DNA"/>
</dbReference>
<dbReference type="GO" id="GO:0009244">
    <property type="term" value="P:lipopolysaccharide core region biosynthetic process"/>
    <property type="evidence" value="ECO:0007669"/>
    <property type="project" value="TreeGrafter"/>
</dbReference>
<keyword evidence="5 8" id="KW-0812">Transmembrane</keyword>
<keyword evidence="7 8" id="KW-0472">Membrane</keyword>
<comment type="caution">
    <text evidence="11">The sequence shown here is derived from an EMBL/GenBank/DDBJ whole genome shotgun (WGS) entry which is preliminary data.</text>
</comment>
<dbReference type="PANTHER" id="PTHR30443">
    <property type="entry name" value="INNER MEMBRANE PROTEIN"/>
    <property type="match status" value="1"/>
</dbReference>
<evidence type="ECO:0000256" key="5">
    <source>
        <dbReference type="ARBA" id="ARBA00022692"/>
    </source>
</evidence>
<evidence type="ECO:0000256" key="7">
    <source>
        <dbReference type="ARBA" id="ARBA00023136"/>
    </source>
</evidence>
<dbReference type="InterPro" id="IPR017850">
    <property type="entry name" value="Alkaline_phosphatase_core_sf"/>
</dbReference>
<dbReference type="GO" id="GO:0005886">
    <property type="term" value="C:plasma membrane"/>
    <property type="evidence" value="ECO:0007669"/>
    <property type="project" value="UniProtKB-SubCell"/>
</dbReference>
<comment type="subcellular location">
    <subcellularLocation>
        <location evidence="1">Cell inner membrane</location>
        <topology evidence="1">Multi-pass membrane protein</topology>
    </subcellularLocation>
</comment>
<sequence>MKKTTLPRIAAPLLTLGASAFLVLAHNQSFWKTFLSATGGMRLGNLPVYVGAFIALVLLFNAILTLVNFRFVIKPVLIALFLAGSAASYFMNEYGVVIDASMVQNVFETDSKEAHELLSWKMVQTVTLLGVLPSLLIWRLPLRFPPVQRGLLLKLGTVIVSLLAVAALLILLFKTLAPAVREHRELRFLLTPTNMFQATHGYLKRKWATPLVIAPLGTDAGRGAKWLPGARRTVTVIVVGETARSMNFSLNGYARQTNPLLSAQAGLINFHNVSSCGTATAVSVPCVFSGYERDDYTGDKAASREGLLDVLKHAGFDVLWRDNNSGCKGTCDRVRYEDLSQPTAGDPLCNAEECYDERLLRDLPRMIRDAKKDLVIVLHQKGSHGPAYWKRYPAAFNKFGPVCQTNELEQCSRESIIAAYDNSILYTDYVLSKTIDLLRAAERDGVDTAMLYFSDHGESLGEKNMYLHGAPYIISPAEQRSVPMMMWLSDGFRTRFRLDSSCLAARSDQEFSHDNVFHSVLGMLNVSTAVYNPKLDMVHACTREN</sequence>
<dbReference type="Proteomes" id="UP000315112">
    <property type="component" value="Unassembled WGS sequence"/>
</dbReference>
<keyword evidence="6 8" id="KW-1133">Transmembrane helix</keyword>
<accession>A0A562P6Z6</accession>
<evidence type="ECO:0000256" key="1">
    <source>
        <dbReference type="ARBA" id="ARBA00004429"/>
    </source>
</evidence>
<protein>
    <submittedName>
        <fullName evidence="11">Lipid A ethanolaminephosphotransferase</fullName>
    </submittedName>
</protein>
<dbReference type="InterPro" id="IPR000917">
    <property type="entry name" value="Sulfatase_N"/>
</dbReference>
<dbReference type="AlphaFoldDB" id="A0A562P6Z6"/>
<dbReference type="InterPro" id="IPR040423">
    <property type="entry name" value="PEA_transferase"/>
</dbReference>
<dbReference type="PANTHER" id="PTHR30443:SF0">
    <property type="entry name" value="PHOSPHOETHANOLAMINE TRANSFERASE EPTA"/>
    <property type="match status" value="1"/>
</dbReference>
<feature type="transmembrane region" description="Helical" evidence="8">
    <location>
        <begin position="76"/>
        <end position="98"/>
    </location>
</feature>
<evidence type="ECO:0000259" key="10">
    <source>
        <dbReference type="Pfam" id="PF08019"/>
    </source>
</evidence>
<evidence type="ECO:0000313" key="12">
    <source>
        <dbReference type="Proteomes" id="UP000315112"/>
    </source>
</evidence>
<dbReference type="NCBIfam" id="NF028537">
    <property type="entry name" value="P_eth_NH2_trans"/>
    <property type="match status" value="1"/>
</dbReference>
<dbReference type="Gene3D" id="3.40.720.10">
    <property type="entry name" value="Alkaline Phosphatase, subunit A"/>
    <property type="match status" value="1"/>
</dbReference>
<organism evidence="11 12">
    <name type="scientific">Pseudoduganella flava</name>
    <dbReference type="NCBI Taxonomy" id="871742"/>
    <lineage>
        <taxon>Bacteria</taxon>
        <taxon>Pseudomonadati</taxon>
        <taxon>Pseudomonadota</taxon>
        <taxon>Betaproteobacteria</taxon>
        <taxon>Burkholderiales</taxon>
        <taxon>Oxalobacteraceae</taxon>
        <taxon>Telluria group</taxon>
        <taxon>Pseudoduganella</taxon>
    </lineage>
</organism>
<evidence type="ECO:0000256" key="8">
    <source>
        <dbReference type="SAM" id="Phobius"/>
    </source>
</evidence>
<dbReference type="InterPro" id="IPR012549">
    <property type="entry name" value="EptA-like_N"/>
</dbReference>
<evidence type="ECO:0000313" key="11">
    <source>
        <dbReference type="EMBL" id="TWI40161.1"/>
    </source>
</evidence>
<evidence type="ECO:0000259" key="9">
    <source>
        <dbReference type="Pfam" id="PF00884"/>
    </source>
</evidence>
<name>A0A562P6Z6_9BURK</name>
<evidence type="ECO:0000256" key="4">
    <source>
        <dbReference type="ARBA" id="ARBA00022679"/>
    </source>
</evidence>
<gene>
    <name evidence="11" type="ORF">IP92_05925</name>
</gene>
<dbReference type="Pfam" id="PF08019">
    <property type="entry name" value="EptA_B_N"/>
    <property type="match status" value="1"/>
</dbReference>
<feature type="domain" description="Sulfatase N-terminal" evidence="9">
    <location>
        <begin position="235"/>
        <end position="525"/>
    </location>
</feature>
<feature type="transmembrane region" description="Helical" evidence="8">
    <location>
        <begin position="151"/>
        <end position="173"/>
    </location>
</feature>
<feature type="transmembrane region" description="Helical" evidence="8">
    <location>
        <begin position="118"/>
        <end position="139"/>
    </location>
</feature>
<keyword evidence="3" id="KW-0997">Cell inner membrane</keyword>
<keyword evidence="4 11" id="KW-0808">Transferase</keyword>
<dbReference type="GO" id="GO:0016776">
    <property type="term" value="F:phosphotransferase activity, phosphate group as acceptor"/>
    <property type="evidence" value="ECO:0007669"/>
    <property type="project" value="TreeGrafter"/>
</dbReference>
<evidence type="ECO:0000256" key="3">
    <source>
        <dbReference type="ARBA" id="ARBA00022519"/>
    </source>
</evidence>
<evidence type="ECO:0000256" key="2">
    <source>
        <dbReference type="ARBA" id="ARBA00022475"/>
    </source>
</evidence>
<dbReference type="CDD" id="cd16017">
    <property type="entry name" value="LptA"/>
    <property type="match status" value="1"/>
</dbReference>
<proteinExistence type="predicted"/>
<feature type="domain" description="Phosphoethanolamine transferase N-terminal" evidence="10">
    <location>
        <begin position="56"/>
        <end position="206"/>
    </location>
</feature>
<dbReference type="InterPro" id="IPR058130">
    <property type="entry name" value="PEA_transf_C"/>
</dbReference>
<reference evidence="11 12" key="1">
    <citation type="journal article" date="2015" name="Stand. Genomic Sci.">
        <title>Genomic Encyclopedia of Bacterial and Archaeal Type Strains, Phase III: the genomes of soil and plant-associated and newly described type strains.</title>
        <authorList>
            <person name="Whitman W.B."/>
            <person name="Woyke T."/>
            <person name="Klenk H.P."/>
            <person name="Zhou Y."/>
            <person name="Lilburn T.G."/>
            <person name="Beck B.J."/>
            <person name="De Vos P."/>
            <person name="Vandamme P."/>
            <person name="Eisen J.A."/>
            <person name="Garrity G."/>
            <person name="Hugenholtz P."/>
            <person name="Kyrpides N.C."/>
        </authorList>
    </citation>
    <scope>NUCLEOTIDE SEQUENCE [LARGE SCALE GENOMIC DNA]</scope>
    <source>
        <strain evidence="11 12">CGMCC 1.10685</strain>
    </source>
</reference>